<gene>
    <name evidence="4" type="ORF">FHW36_10694</name>
</gene>
<dbReference type="InterPro" id="IPR040495">
    <property type="entry name" value="HU-CCDC81_bac_1"/>
</dbReference>
<reference evidence="4 5" key="1">
    <citation type="submission" date="2019-06" db="EMBL/GenBank/DDBJ databases">
        <title>Sorghum-associated microbial communities from plants grown in Nebraska, USA.</title>
        <authorList>
            <person name="Schachtman D."/>
        </authorList>
    </citation>
    <scope>NUCLEOTIDE SEQUENCE [LARGE SCALE GENOMIC DNA]</scope>
    <source>
        <strain evidence="4 5">1209</strain>
    </source>
</reference>
<evidence type="ECO:0000259" key="3">
    <source>
        <dbReference type="Pfam" id="PF18174"/>
    </source>
</evidence>
<comment type="caution">
    <text evidence="4">The sequence shown here is derived from an EMBL/GenBank/DDBJ whole genome shotgun (WGS) entry which is preliminary data.</text>
</comment>
<evidence type="ECO:0000256" key="1">
    <source>
        <dbReference type="SAM" id="MobiDB-lite"/>
    </source>
</evidence>
<dbReference type="OrthoDB" id="653949at2"/>
<proteinExistence type="predicted"/>
<dbReference type="Proteomes" id="UP000320811">
    <property type="component" value="Unassembled WGS sequence"/>
</dbReference>
<name>A0A561PL80_9BACT</name>
<dbReference type="Pfam" id="PF18174">
    <property type="entry name" value="HU-CCDC81_bac_1"/>
    <property type="match status" value="1"/>
</dbReference>
<organism evidence="4 5">
    <name type="scientific">Chitinophaga polysaccharea</name>
    <dbReference type="NCBI Taxonomy" id="1293035"/>
    <lineage>
        <taxon>Bacteria</taxon>
        <taxon>Pseudomonadati</taxon>
        <taxon>Bacteroidota</taxon>
        <taxon>Chitinophagia</taxon>
        <taxon>Chitinophagales</taxon>
        <taxon>Chitinophagaceae</taxon>
        <taxon>Chitinophaga</taxon>
    </lineage>
</organism>
<keyword evidence="2" id="KW-1133">Transmembrane helix</keyword>
<keyword evidence="2" id="KW-0812">Transmembrane</keyword>
<evidence type="ECO:0000313" key="4">
    <source>
        <dbReference type="EMBL" id="TWF38871.1"/>
    </source>
</evidence>
<accession>A0A561PL80</accession>
<feature type="compositionally biased region" description="Pro residues" evidence="1">
    <location>
        <begin position="137"/>
        <end position="149"/>
    </location>
</feature>
<dbReference type="AlphaFoldDB" id="A0A561PL80"/>
<evidence type="ECO:0000313" key="5">
    <source>
        <dbReference type="Proteomes" id="UP000320811"/>
    </source>
</evidence>
<protein>
    <recommendedName>
        <fullName evidence="3">CCDC81-like prokaryotic HU domain-containing protein</fullName>
    </recommendedName>
</protein>
<sequence>MILQQYIHEVLFKQRVCVVPHLGTFSVQHFPAHYNTNTQTLTPPREQVMFTQQWQDDGSCLEWIALKENLVPAVAQRKLEKYLEELKASLQPGTPLVLPGIGQLQGDFAGNIHFHAEELPVSRDTLDIAPLSRPDSKPAPPPTPTPAPPVSVTEPIMTPEVEETLEALTEESGFKWWWAAIPAAAIIIGVAVWWYVSGISPAVSSSAPSTNTDTVTLKQPVAPAVDSAQQAIADSVANASKEITYYAVIDKYKDSSNAVSNQKRQRTWRKLELVIYKKDGMFKLALPLHSVAADTTQQLNKVKETFNRAYLEFP</sequence>
<feature type="region of interest" description="Disordered" evidence="1">
    <location>
        <begin position="128"/>
        <end position="153"/>
    </location>
</feature>
<keyword evidence="5" id="KW-1185">Reference proteome</keyword>
<dbReference type="RefSeq" id="WP_145671305.1">
    <property type="nucleotide sequence ID" value="NZ_VIWO01000006.1"/>
</dbReference>
<keyword evidence="2" id="KW-0472">Membrane</keyword>
<feature type="transmembrane region" description="Helical" evidence="2">
    <location>
        <begin position="176"/>
        <end position="196"/>
    </location>
</feature>
<feature type="domain" description="CCDC81-like prokaryotic HU" evidence="3">
    <location>
        <begin position="3"/>
        <end position="55"/>
    </location>
</feature>
<evidence type="ECO:0000256" key="2">
    <source>
        <dbReference type="SAM" id="Phobius"/>
    </source>
</evidence>
<dbReference type="EMBL" id="VIWO01000006">
    <property type="protein sequence ID" value="TWF38871.1"/>
    <property type="molecule type" value="Genomic_DNA"/>
</dbReference>